<gene>
    <name evidence="1" type="ORF">H8S75_08005</name>
</gene>
<name>A0ABR7H3V4_9FIRM</name>
<sequence length="91" mass="10783">MDYLKEFENKILLVDGMLIETGGKFGEFGLQDYINSCLEIANKYFESTNDKNVLLKIVNSLINEYNNDILWKYYDYEMSFLNALKLHIRQL</sequence>
<dbReference type="RefSeq" id="WP_187020563.1">
    <property type="nucleotide sequence ID" value="NZ_JACOPB010000002.1"/>
</dbReference>
<proteinExistence type="predicted"/>
<comment type="caution">
    <text evidence="1">The sequence shown here is derived from an EMBL/GenBank/DDBJ whole genome shotgun (WGS) entry which is preliminary data.</text>
</comment>
<keyword evidence="2" id="KW-1185">Reference proteome</keyword>
<evidence type="ECO:0000313" key="1">
    <source>
        <dbReference type="EMBL" id="MBC5707896.1"/>
    </source>
</evidence>
<organism evidence="1 2">
    <name type="scientific">Hungatella hominis</name>
    <dbReference type="NCBI Taxonomy" id="2763050"/>
    <lineage>
        <taxon>Bacteria</taxon>
        <taxon>Bacillati</taxon>
        <taxon>Bacillota</taxon>
        <taxon>Clostridia</taxon>
        <taxon>Lachnospirales</taxon>
        <taxon>Lachnospiraceae</taxon>
        <taxon>Hungatella</taxon>
    </lineage>
</organism>
<protein>
    <submittedName>
        <fullName evidence="1">Uncharacterized protein</fullName>
    </submittedName>
</protein>
<reference evidence="1 2" key="1">
    <citation type="submission" date="2020-08" db="EMBL/GenBank/DDBJ databases">
        <title>Genome public.</title>
        <authorList>
            <person name="Liu C."/>
            <person name="Sun Q."/>
        </authorList>
    </citation>
    <scope>NUCLEOTIDE SEQUENCE [LARGE SCALE GENOMIC DNA]</scope>
    <source>
        <strain evidence="1 2">NSJ-66</strain>
    </source>
</reference>
<dbReference type="EMBL" id="JACOPB010000002">
    <property type="protein sequence ID" value="MBC5707896.1"/>
    <property type="molecule type" value="Genomic_DNA"/>
</dbReference>
<evidence type="ECO:0000313" key="2">
    <source>
        <dbReference type="Proteomes" id="UP000634672"/>
    </source>
</evidence>
<dbReference type="Proteomes" id="UP000634672">
    <property type="component" value="Unassembled WGS sequence"/>
</dbReference>
<accession>A0ABR7H3V4</accession>